<feature type="non-terminal residue" evidence="2">
    <location>
        <position position="78"/>
    </location>
</feature>
<dbReference type="HOGENOM" id="CLU_2628614_0_0_1"/>
<evidence type="ECO:0000313" key="3">
    <source>
        <dbReference type="Proteomes" id="UP000054538"/>
    </source>
</evidence>
<evidence type="ECO:0000256" key="1">
    <source>
        <dbReference type="SAM" id="SignalP"/>
    </source>
</evidence>
<feature type="signal peptide" evidence="1">
    <location>
        <begin position="1"/>
        <end position="19"/>
    </location>
</feature>
<dbReference type="EMBL" id="KN824945">
    <property type="protein sequence ID" value="KIK97240.1"/>
    <property type="molecule type" value="Genomic_DNA"/>
</dbReference>
<reference evidence="3" key="2">
    <citation type="submission" date="2015-01" db="EMBL/GenBank/DDBJ databases">
        <title>Evolutionary Origins and Diversification of the Mycorrhizal Mutualists.</title>
        <authorList>
            <consortium name="DOE Joint Genome Institute"/>
            <consortium name="Mycorrhizal Genomics Consortium"/>
            <person name="Kohler A."/>
            <person name="Kuo A."/>
            <person name="Nagy L.G."/>
            <person name="Floudas D."/>
            <person name="Copeland A."/>
            <person name="Barry K.W."/>
            <person name="Cichocki N."/>
            <person name="Veneault-Fourrey C."/>
            <person name="LaButti K."/>
            <person name="Lindquist E.A."/>
            <person name="Lipzen A."/>
            <person name="Lundell T."/>
            <person name="Morin E."/>
            <person name="Murat C."/>
            <person name="Riley R."/>
            <person name="Ohm R."/>
            <person name="Sun H."/>
            <person name="Tunlid A."/>
            <person name="Henrissat B."/>
            <person name="Grigoriev I.V."/>
            <person name="Hibbett D.S."/>
            <person name="Martin F."/>
        </authorList>
    </citation>
    <scope>NUCLEOTIDE SEQUENCE [LARGE SCALE GENOMIC DNA]</scope>
    <source>
        <strain evidence="3">Ve08.2h10</strain>
    </source>
</reference>
<name>A0A0D0EB94_9AGAM</name>
<dbReference type="InParanoid" id="A0A0D0EB94"/>
<evidence type="ECO:0000313" key="2">
    <source>
        <dbReference type="EMBL" id="KIK97240.1"/>
    </source>
</evidence>
<organism evidence="2 3">
    <name type="scientific">Paxillus rubicundulus Ve08.2h10</name>
    <dbReference type="NCBI Taxonomy" id="930991"/>
    <lineage>
        <taxon>Eukaryota</taxon>
        <taxon>Fungi</taxon>
        <taxon>Dikarya</taxon>
        <taxon>Basidiomycota</taxon>
        <taxon>Agaricomycotina</taxon>
        <taxon>Agaricomycetes</taxon>
        <taxon>Agaricomycetidae</taxon>
        <taxon>Boletales</taxon>
        <taxon>Paxilineae</taxon>
        <taxon>Paxillaceae</taxon>
        <taxon>Paxillus</taxon>
    </lineage>
</organism>
<feature type="chain" id="PRO_5002221131" description="Secreted protein" evidence="1">
    <location>
        <begin position="20"/>
        <end position="78"/>
    </location>
</feature>
<keyword evidence="1" id="KW-0732">Signal</keyword>
<gene>
    <name evidence="2" type="ORF">PAXRUDRAFT_766298</name>
</gene>
<proteinExistence type="predicted"/>
<evidence type="ECO:0008006" key="4">
    <source>
        <dbReference type="Google" id="ProtNLM"/>
    </source>
</evidence>
<sequence>MVHSLASLQLLSHLHHLRGLTTTPSYCQYFFATPLLPYGSMYEELKFSGNLDVRHTHDVVECAVNTFAHHVVCDSNRT</sequence>
<reference evidence="2 3" key="1">
    <citation type="submission" date="2014-04" db="EMBL/GenBank/DDBJ databases">
        <authorList>
            <consortium name="DOE Joint Genome Institute"/>
            <person name="Kuo A."/>
            <person name="Kohler A."/>
            <person name="Jargeat P."/>
            <person name="Nagy L.G."/>
            <person name="Floudas D."/>
            <person name="Copeland A."/>
            <person name="Barry K.W."/>
            <person name="Cichocki N."/>
            <person name="Veneault-Fourrey C."/>
            <person name="LaButti K."/>
            <person name="Lindquist E.A."/>
            <person name="Lipzen A."/>
            <person name="Lundell T."/>
            <person name="Morin E."/>
            <person name="Murat C."/>
            <person name="Sun H."/>
            <person name="Tunlid A."/>
            <person name="Henrissat B."/>
            <person name="Grigoriev I.V."/>
            <person name="Hibbett D.S."/>
            <person name="Martin F."/>
            <person name="Nordberg H.P."/>
            <person name="Cantor M.N."/>
            <person name="Hua S.X."/>
        </authorList>
    </citation>
    <scope>NUCLEOTIDE SEQUENCE [LARGE SCALE GENOMIC DNA]</scope>
    <source>
        <strain evidence="2 3">Ve08.2h10</strain>
    </source>
</reference>
<accession>A0A0D0EB94</accession>
<keyword evidence="3" id="KW-1185">Reference proteome</keyword>
<dbReference type="AlphaFoldDB" id="A0A0D0EB94"/>
<dbReference type="Proteomes" id="UP000054538">
    <property type="component" value="Unassembled WGS sequence"/>
</dbReference>
<protein>
    <recommendedName>
        <fullName evidence="4">Secreted protein</fullName>
    </recommendedName>
</protein>
<dbReference type="OrthoDB" id="301415at2759"/>